<dbReference type="EMBL" id="JABBWE010000096">
    <property type="protein sequence ID" value="KAG1786201.1"/>
    <property type="molecule type" value="Genomic_DNA"/>
</dbReference>
<reference evidence="1" key="1">
    <citation type="journal article" date="2020" name="New Phytol.">
        <title>Comparative genomics reveals dynamic genome evolution in host specialist ectomycorrhizal fungi.</title>
        <authorList>
            <person name="Lofgren L.A."/>
            <person name="Nguyen N.H."/>
            <person name="Vilgalys R."/>
            <person name="Ruytinx J."/>
            <person name="Liao H.L."/>
            <person name="Branco S."/>
            <person name="Kuo A."/>
            <person name="LaButti K."/>
            <person name="Lipzen A."/>
            <person name="Andreopoulos W."/>
            <person name="Pangilinan J."/>
            <person name="Riley R."/>
            <person name="Hundley H."/>
            <person name="Na H."/>
            <person name="Barry K."/>
            <person name="Grigoriev I.V."/>
            <person name="Stajich J.E."/>
            <person name="Kennedy P.G."/>
        </authorList>
    </citation>
    <scope>NUCLEOTIDE SEQUENCE</scope>
    <source>
        <strain evidence="1">S12</strain>
    </source>
</reference>
<name>A0A9P7DAH7_9AGAM</name>
<dbReference type="GeneID" id="64601439"/>
<evidence type="ECO:0000313" key="1">
    <source>
        <dbReference type="EMBL" id="KAG1786201.1"/>
    </source>
</evidence>
<keyword evidence="2" id="KW-1185">Reference proteome</keyword>
<dbReference type="OrthoDB" id="2603566at2759"/>
<organism evidence="1 2">
    <name type="scientific">Suillus plorans</name>
    <dbReference type="NCBI Taxonomy" id="116603"/>
    <lineage>
        <taxon>Eukaryota</taxon>
        <taxon>Fungi</taxon>
        <taxon>Dikarya</taxon>
        <taxon>Basidiomycota</taxon>
        <taxon>Agaricomycotina</taxon>
        <taxon>Agaricomycetes</taxon>
        <taxon>Agaricomycetidae</taxon>
        <taxon>Boletales</taxon>
        <taxon>Suillineae</taxon>
        <taxon>Suillaceae</taxon>
        <taxon>Suillus</taxon>
    </lineage>
</organism>
<comment type="caution">
    <text evidence="1">The sequence shown here is derived from an EMBL/GenBank/DDBJ whole genome shotgun (WGS) entry which is preliminary data.</text>
</comment>
<dbReference type="Proteomes" id="UP000719766">
    <property type="component" value="Unassembled WGS sequence"/>
</dbReference>
<gene>
    <name evidence="1" type="ORF">HD556DRAFT_1449936</name>
</gene>
<dbReference type="RefSeq" id="XP_041153663.1">
    <property type="nucleotide sequence ID" value="XM_041307675.1"/>
</dbReference>
<accession>A0A9P7DAH7</accession>
<evidence type="ECO:0000313" key="2">
    <source>
        <dbReference type="Proteomes" id="UP000719766"/>
    </source>
</evidence>
<proteinExistence type="predicted"/>
<dbReference type="AlphaFoldDB" id="A0A9P7DAH7"/>
<sequence length="273" mass="31006">MTDQTRSLYESVAGSFSVWDAAHIFEYATSRFTAIHLAQLAEPNPTGSYQYSFVQHLIWEAERFVIPFVSKCAAMNINSSMPVYLSNVLLHITDFQTEDRNHRTLFARFRDCPHNKDGDAVAQYRVVPRYRYCWWGTTFHFTPMQMPLRLSVAEVNELTADHFKQRPALGLLLPEPITHPRLDNPLIQQLHVLRTEVARLGLDLGQMLVAKLEATGAAVDAMNRLEQPLDEVYDAMAASQAAVDVLAEDYNNGRIGTSTRGDPFPELHPFVRK</sequence>
<protein>
    <submittedName>
        <fullName evidence="1">Uncharacterized protein</fullName>
    </submittedName>
</protein>